<gene>
    <name evidence="1" type="ORF">F3K02_12980</name>
</gene>
<protein>
    <submittedName>
        <fullName evidence="1">PRTRC system protein F</fullName>
    </submittedName>
</protein>
<dbReference type="Proteomes" id="UP000545507">
    <property type="component" value="Unassembled WGS sequence"/>
</dbReference>
<dbReference type="AlphaFoldDB" id="A0A7Y8GWI6"/>
<dbReference type="InterPro" id="IPR022283">
    <property type="entry name" value="PRTRC_protein-F"/>
</dbReference>
<organism evidence="1 2">
    <name type="scientific">Hydrogenophaga aromaticivorans</name>
    <dbReference type="NCBI Taxonomy" id="2610898"/>
    <lineage>
        <taxon>Bacteria</taxon>
        <taxon>Pseudomonadati</taxon>
        <taxon>Pseudomonadota</taxon>
        <taxon>Betaproteobacteria</taxon>
        <taxon>Burkholderiales</taxon>
        <taxon>Comamonadaceae</taxon>
        <taxon>Hydrogenophaga</taxon>
    </lineage>
</organism>
<name>A0A7Y8GWI6_9BURK</name>
<proteinExistence type="predicted"/>
<dbReference type="NCBIfam" id="TIGR03742">
    <property type="entry name" value="PRTRC_F"/>
    <property type="match status" value="1"/>
</dbReference>
<evidence type="ECO:0000313" key="2">
    <source>
        <dbReference type="Proteomes" id="UP000545507"/>
    </source>
</evidence>
<dbReference type="Pfam" id="PF14456">
    <property type="entry name" value="alpha-hel2"/>
    <property type="match status" value="1"/>
</dbReference>
<dbReference type="RefSeq" id="WP_177136064.1">
    <property type="nucleotide sequence ID" value="NZ_VYGV01000011.1"/>
</dbReference>
<dbReference type="EMBL" id="VYGV01000011">
    <property type="protein sequence ID" value="NWF46159.1"/>
    <property type="molecule type" value="Genomic_DNA"/>
</dbReference>
<evidence type="ECO:0000313" key="1">
    <source>
        <dbReference type="EMBL" id="NWF46159.1"/>
    </source>
</evidence>
<comment type="caution">
    <text evidence="1">The sequence shown here is derived from an EMBL/GenBank/DDBJ whole genome shotgun (WGS) entry which is preliminary data.</text>
</comment>
<sequence length="383" mass="41830">MFEDRSNGCEHAGALAGDPSWIDGLQSLRLNPQPFAGGSWCIPAINSAIPVVLKTTESCLQKNAAEFSLEAHANGVVLPKGKFTDLKKTLAKQLQAYVLDQCGPDDPLALDLYLSLGDDDLKLVVGATPQIETLMLGPVIESLNAMHEGLGWFVYKTISAGDADGYPIYTPSLIGSLVDMMWFDVGLTDAEQAQGIRDDYGLSEDIDDDQVFEEHAGGYKPSDVLSSFGGHGWMLACFTREGPGFTRPEALSSTAAQQVIAAMPKTSLLEVVQAAIDLEAELQMDTNLRTHRSADEDEWGSAVNAYGASCILVWNDHHIAHEVIQHYEENEMSSGESSEYHMTFTADPTDPDSIRALVRSFQDFVRRHAALKKVLQHFPKVNI</sequence>
<reference evidence="1 2" key="1">
    <citation type="submission" date="2019-09" db="EMBL/GenBank/DDBJ databases">
        <title>Hydrogenophaga aromatica sp. nov., isolated from a para-xylene-degrading enrichment culture.</title>
        <authorList>
            <person name="Tancsics A."/>
            <person name="Banerjee S."/>
        </authorList>
    </citation>
    <scope>NUCLEOTIDE SEQUENCE [LARGE SCALE GENOMIC DNA]</scope>
    <source>
        <strain evidence="1 2">D2P1</strain>
    </source>
</reference>
<keyword evidence="2" id="KW-1185">Reference proteome</keyword>
<accession>A0A7Y8GWI6</accession>